<name>A0ABW3T960_9CAUL</name>
<sequence length="187" mass="18816">MTGTGASAMWIRRTVLAALPALLARPEPARATPVERAPAPAPPVVLMLGAETQAWTPALLEAGCAPLGPLDSADLIDALAFARQAPGAPAIALLGPAALVDAQAGLDGISLVVRLGEAPAPLSLRTALAALAALLNDDPLSKAHAVMLAAQDGGTSQKTARRVLSLASERDLSLLAPVLADLAARQA</sequence>
<gene>
    <name evidence="2" type="ORF">ACFQ27_20325</name>
</gene>
<feature type="chain" id="PRO_5046597287" evidence="1">
    <location>
        <begin position="32"/>
        <end position="187"/>
    </location>
</feature>
<evidence type="ECO:0000313" key="2">
    <source>
        <dbReference type="EMBL" id="MFD1192946.1"/>
    </source>
</evidence>
<protein>
    <submittedName>
        <fullName evidence="2">Uncharacterized protein</fullName>
    </submittedName>
</protein>
<comment type="caution">
    <text evidence="2">The sequence shown here is derived from an EMBL/GenBank/DDBJ whole genome shotgun (WGS) entry which is preliminary data.</text>
</comment>
<evidence type="ECO:0000313" key="3">
    <source>
        <dbReference type="Proteomes" id="UP001597216"/>
    </source>
</evidence>
<accession>A0ABW3T960</accession>
<evidence type="ECO:0000256" key="1">
    <source>
        <dbReference type="SAM" id="SignalP"/>
    </source>
</evidence>
<keyword evidence="1" id="KW-0732">Signal</keyword>
<dbReference type="EMBL" id="JBHTLQ010000095">
    <property type="protein sequence ID" value="MFD1192946.1"/>
    <property type="molecule type" value="Genomic_DNA"/>
</dbReference>
<feature type="signal peptide" evidence="1">
    <location>
        <begin position="1"/>
        <end position="31"/>
    </location>
</feature>
<proteinExistence type="predicted"/>
<dbReference type="RefSeq" id="WP_377354853.1">
    <property type="nucleotide sequence ID" value="NZ_JBHTLQ010000095.1"/>
</dbReference>
<reference evidence="3" key="1">
    <citation type="journal article" date="2019" name="Int. J. Syst. Evol. Microbiol.">
        <title>The Global Catalogue of Microorganisms (GCM) 10K type strain sequencing project: providing services to taxonomists for standard genome sequencing and annotation.</title>
        <authorList>
            <consortium name="The Broad Institute Genomics Platform"/>
            <consortium name="The Broad Institute Genome Sequencing Center for Infectious Disease"/>
            <person name="Wu L."/>
            <person name="Ma J."/>
        </authorList>
    </citation>
    <scope>NUCLEOTIDE SEQUENCE [LARGE SCALE GENOMIC DNA]</scope>
    <source>
        <strain evidence="3">CCUG 55074</strain>
    </source>
</reference>
<organism evidence="2 3">
    <name type="scientific">Phenylobacterium conjunctum</name>
    <dbReference type="NCBI Taxonomy" id="1298959"/>
    <lineage>
        <taxon>Bacteria</taxon>
        <taxon>Pseudomonadati</taxon>
        <taxon>Pseudomonadota</taxon>
        <taxon>Alphaproteobacteria</taxon>
        <taxon>Caulobacterales</taxon>
        <taxon>Caulobacteraceae</taxon>
        <taxon>Phenylobacterium</taxon>
    </lineage>
</organism>
<keyword evidence="3" id="KW-1185">Reference proteome</keyword>
<dbReference type="Proteomes" id="UP001597216">
    <property type="component" value="Unassembled WGS sequence"/>
</dbReference>